<dbReference type="FunFam" id="3.90.1530.30:FF:000002">
    <property type="entry name" value="Chromosome partitioning protein ParB"/>
    <property type="match status" value="1"/>
</dbReference>
<comment type="caution">
    <text evidence="3">The sequence shown here is derived from an EMBL/GenBank/DDBJ whole genome shotgun (WGS) entry which is preliminary data.</text>
</comment>
<feature type="region of interest" description="Disordered" evidence="2">
    <location>
        <begin position="677"/>
        <end position="724"/>
    </location>
</feature>
<dbReference type="SUPFAM" id="SSF109709">
    <property type="entry name" value="KorB DNA-binding domain-like"/>
    <property type="match status" value="1"/>
</dbReference>
<reference evidence="3" key="1">
    <citation type="journal article" date="2014" name="Int. J. Syst. Evol. Microbiol.">
        <title>Complete genome sequence of Corynebacterium casei LMG S-19264T (=DSM 44701T), isolated from a smear-ripened cheese.</title>
        <authorList>
            <consortium name="US DOE Joint Genome Institute (JGI-PGF)"/>
            <person name="Walter F."/>
            <person name="Albersmeier A."/>
            <person name="Kalinowski J."/>
            <person name="Ruckert C."/>
        </authorList>
    </citation>
    <scope>NUCLEOTIDE SEQUENCE</scope>
    <source>
        <strain evidence="3">CGMCC 1.15082</strain>
    </source>
</reference>
<reference evidence="3" key="2">
    <citation type="submission" date="2020-09" db="EMBL/GenBank/DDBJ databases">
        <authorList>
            <person name="Sun Q."/>
            <person name="Zhou Y."/>
        </authorList>
    </citation>
    <scope>NUCLEOTIDE SEQUENCE</scope>
    <source>
        <strain evidence="3">CGMCC 1.15082</strain>
    </source>
</reference>
<evidence type="ECO:0000313" key="4">
    <source>
        <dbReference type="Proteomes" id="UP000646478"/>
    </source>
</evidence>
<accession>A0A916SQS6</accession>
<dbReference type="InterPro" id="IPR036086">
    <property type="entry name" value="ParB/Sulfiredoxin_sf"/>
</dbReference>
<feature type="compositionally biased region" description="Acidic residues" evidence="2">
    <location>
        <begin position="702"/>
        <end position="713"/>
    </location>
</feature>
<dbReference type="SUPFAM" id="SSF110849">
    <property type="entry name" value="ParB/Sulfiredoxin"/>
    <property type="match status" value="1"/>
</dbReference>
<dbReference type="PANTHER" id="PTHR33375:SF7">
    <property type="entry name" value="CHROMOSOME 2-PARTITIONING PROTEIN PARB-RELATED"/>
    <property type="match status" value="1"/>
</dbReference>
<dbReference type="Proteomes" id="UP000646478">
    <property type="component" value="Unassembled WGS sequence"/>
</dbReference>
<evidence type="ECO:0000313" key="3">
    <source>
        <dbReference type="EMBL" id="GGB11642.1"/>
    </source>
</evidence>
<dbReference type="RefSeq" id="WP_188826352.1">
    <property type="nucleotide sequence ID" value="NZ_BMHH01000034.1"/>
</dbReference>
<protein>
    <submittedName>
        <fullName evidence="3">Chromosome partitioning protein ParB</fullName>
    </submittedName>
</protein>
<dbReference type="GO" id="GO:0007059">
    <property type="term" value="P:chromosome segregation"/>
    <property type="evidence" value="ECO:0007669"/>
    <property type="project" value="TreeGrafter"/>
</dbReference>
<dbReference type="PANTHER" id="PTHR33375">
    <property type="entry name" value="CHROMOSOME-PARTITIONING PROTEIN PARB-RELATED"/>
    <property type="match status" value="1"/>
</dbReference>
<dbReference type="InterPro" id="IPR050336">
    <property type="entry name" value="Chromosome_partition/occlusion"/>
</dbReference>
<name>A0A916SQS6_9HYPH</name>
<feature type="coiled-coil region" evidence="1">
    <location>
        <begin position="319"/>
        <end position="346"/>
    </location>
</feature>
<dbReference type="AlphaFoldDB" id="A0A916SQS6"/>
<sequence>MAKAAKKKPAVPMIVFSRARDIPFNRIRLSDSNVRETDVEAGLDELTSDIERREDLVQGLNVRAVLDADGNETGDFETPAGGRRYRSIARLVKTGRFPEEGLVPCIVKKADAKTSAVDDSLAENTFRLALHPLDQFKAFKRMVEGGMTTEEVASAYFTTQRYVEQRLALAKVSPVLHEVYAQNGMTLTTLEAFTAHPDHGRQEQVWDAVKQSYYREPWRIRQMLTETSVPASDKRALFVGIDAYMEAGGSLLPRYLFDEDGDGWLEDVPLLDRLVTEKLKAAADEIATEGWKWIVVDTNLPYGHDHGLRAIVGTSADLTDEDRAARDVLREEYDRLETEYEGADELPDKIDQRLGEIEMALEAFEKQPMIYDPAEIAIAGVFVSIGRNGELVFDRGYVRPEDEPQVEPNGGESANVGVTNVHPTAATVQRAVITVGGQSVESEEDEDDNVKPLPDRLIMELTAERTLALRDKLANDPGVAFLAVLHKFCQDVFYGGSQYGFAMEVAVRGTYFQVQPDGLRDSIYATSIEARHDAWKRRLPTKVANLWDALVGLNGAEQAELFAHCASFGVNSLYERADRYGGGRISAHGVEQRLFEADRLSRAVGLDMAEAGWRPTVTNYLGRVTKPRILEAVREGAGERAAELIDHLKKGDMAKEAERLLADSGWLPEPLRLADLDAGQAAEGKVDAESDDDPLPEFLTTDGDEESSDDDPIGQEPEHLVAAE</sequence>
<evidence type="ECO:0000256" key="1">
    <source>
        <dbReference type="SAM" id="Coils"/>
    </source>
</evidence>
<organism evidence="3 4">
    <name type="scientific">Brucella endophytica</name>
    <dbReference type="NCBI Taxonomy" id="1963359"/>
    <lineage>
        <taxon>Bacteria</taxon>
        <taxon>Pseudomonadati</taxon>
        <taxon>Pseudomonadota</taxon>
        <taxon>Alphaproteobacteria</taxon>
        <taxon>Hyphomicrobiales</taxon>
        <taxon>Brucellaceae</taxon>
        <taxon>Brucella/Ochrobactrum group</taxon>
        <taxon>Brucella</taxon>
    </lineage>
</organism>
<keyword evidence="4" id="KW-1185">Reference proteome</keyword>
<proteinExistence type="predicted"/>
<evidence type="ECO:0000256" key="2">
    <source>
        <dbReference type="SAM" id="MobiDB-lite"/>
    </source>
</evidence>
<dbReference type="Gene3D" id="1.10.10.2830">
    <property type="match status" value="1"/>
</dbReference>
<gene>
    <name evidence="3" type="ORF">GCM10011491_44420</name>
</gene>
<dbReference type="EMBL" id="BMHH01000034">
    <property type="protein sequence ID" value="GGB11642.1"/>
    <property type="molecule type" value="Genomic_DNA"/>
</dbReference>
<keyword evidence="1" id="KW-0175">Coiled coil</keyword>
<dbReference type="GO" id="GO:0005694">
    <property type="term" value="C:chromosome"/>
    <property type="evidence" value="ECO:0007669"/>
    <property type="project" value="TreeGrafter"/>
</dbReference>